<dbReference type="AlphaFoldDB" id="A0AAE9AIU6"/>
<feature type="transmembrane region" description="Helical" evidence="6">
    <location>
        <begin position="471"/>
        <end position="489"/>
    </location>
</feature>
<feature type="transmembrane region" description="Helical" evidence="6">
    <location>
        <begin position="402"/>
        <end position="421"/>
    </location>
</feature>
<dbReference type="PANTHER" id="PTHR11119">
    <property type="entry name" value="XANTHINE-URACIL / VITAMIN C PERMEASE FAMILY MEMBER"/>
    <property type="match status" value="1"/>
</dbReference>
<dbReference type="EMBL" id="CP090894">
    <property type="protein sequence ID" value="ULT97127.1"/>
    <property type="molecule type" value="Genomic_DNA"/>
</dbReference>
<name>A0AAE9AIU6_CAEBR</name>
<dbReference type="Proteomes" id="UP000827892">
    <property type="component" value="Chromosome IV"/>
</dbReference>
<evidence type="ECO:0000256" key="6">
    <source>
        <dbReference type="SAM" id="Phobius"/>
    </source>
</evidence>
<keyword evidence="5 6" id="KW-0472">Membrane</keyword>
<feature type="transmembrane region" description="Helical" evidence="6">
    <location>
        <begin position="433"/>
        <end position="451"/>
    </location>
</feature>
<feature type="transmembrane region" description="Helical" evidence="6">
    <location>
        <begin position="230"/>
        <end position="252"/>
    </location>
</feature>
<dbReference type="GO" id="GO:0022857">
    <property type="term" value="F:transmembrane transporter activity"/>
    <property type="evidence" value="ECO:0007669"/>
    <property type="project" value="InterPro"/>
</dbReference>
<evidence type="ECO:0000256" key="3">
    <source>
        <dbReference type="ARBA" id="ARBA00022692"/>
    </source>
</evidence>
<dbReference type="OMA" id="WEKFSLY"/>
<dbReference type="Pfam" id="PF00860">
    <property type="entry name" value="Xan_ur_permease"/>
    <property type="match status" value="1"/>
</dbReference>
<protein>
    <submittedName>
        <fullName evidence="7">Uncharacterized protein</fullName>
    </submittedName>
</protein>
<dbReference type="GO" id="GO:0016020">
    <property type="term" value="C:membrane"/>
    <property type="evidence" value="ECO:0007669"/>
    <property type="project" value="UniProtKB-SubCell"/>
</dbReference>
<evidence type="ECO:0000256" key="1">
    <source>
        <dbReference type="ARBA" id="ARBA00004141"/>
    </source>
</evidence>
<feature type="transmembrane region" description="Helical" evidence="6">
    <location>
        <begin position="20"/>
        <end position="41"/>
    </location>
</feature>
<comment type="similarity">
    <text evidence="2">Belongs to the nucleobase:cation symporter-2 (NCS2) (TC 2.A.40) family.</text>
</comment>
<feature type="transmembrane region" description="Helical" evidence="6">
    <location>
        <begin position="133"/>
        <end position="155"/>
    </location>
</feature>
<keyword evidence="3 6" id="KW-0812">Transmembrane</keyword>
<accession>A0AAE9AIU6</accession>
<evidence type="ECO:0000256" key="4">
    <source>
        <dbReference type="ARBA" id="ARBA00022989"/>
    </source>
</evidence>
<feature type="transmembrane region" description="Helical" evidence="6">
    <location>
        <begin position="188"/>
        <end position="209"/>
    </location>
</feature>
<evidence type="ECO:0000313" key="7">
    <source>
        <dbReference type="EMBL" id="ULT97127.1"/>
    </source>
</evidence>
<keyword evidence="4 6" id="KW-1133">Transmembrane helix</keyword>
<evidence type="ECO:0000313" key="8">
    <source>
        <dbReference type="Proteomes" id="UP000827892"/>
    </source>
</evidence>
<gene>
    <name evidence="7" type="ORF">L3Y34_005149</name>
</gene>
<proteinExistence type="inferred from homology"/>
<dbReference type="InterPro" id="IPR006043">
    <property type="entry name" value="NCS2"/>
</dbReference>
<reference evidence="7 8" key="1">
    <citation type="submission" date="2022-05" db="EMBL/GenBank/DDBJ databases">
        <title>Chromosome-level reference genomes for two strains of Caenorhabditis briggsae: an improved platform for comparative genomics.</title>
        <authorList>
            <person name="Stevens L."/>
            <person name="Andersen E.C."/>
        </authorList>
    </citation>
    <scope>NUCLEOTIDE SEQUENCE [LARGE SCALE GENOMIC DNA]</scope>
    <source>
        <strain evidence="7">QX1410_ONT</strain>
        <tissue evidence="7">Whole-organism</tissue>
    </source>
</reference>
<organism evidence="7 8">
    <name type="scientific">Caenorhabditis briggsae</name>
    <dbReference type="NCBI Taxonomy" id="6238"/>
    <lineage>
        <taxon>Eukaryota</taxon>
        <taxon>Metazoa</taxon>
        <taxon>Ecdysozoa</taxon>
        <taxon>Nematoda</taxon>
        <taxon>Chromadorea</taxon>
        <taxon>Rhabditida</taxon>
        <taxon>Rhabditina</taxon>
        <taxon>Rhabditomorpha</taxon>
        <taxon>Rhabditoidea</taxon>
        <taxon>Rhabditidae</taxon>
        <taxon>Peloderinae</taxon>
        <taxon>Caenorhabditis</taxon>
    </lineage>
</organism>
<feature type="transmembrane region" description="Helical" evidence="6">
    <location>
        <begin position="162"/>
        <end position="182"/>
    </location>
</feature>
<feature type="transmembrane region" description="Helical" evidence="6">
    <location>
        <begin position="374"/>
        <end position="396"/>
    </location>
</feature>
<comment type="subcellular location">
    <subcellularLocation>
        <location evidence="1">Membrane</location>
        <topology evidence="1">Multi-pass membrane protein</topology>
    </subcellularLocation>
</comment>
<feature type="transmembrane region" description="Helical" evidence="6">
    <location>
        <begin position="53"/>
        <end position="73"/>
    </location>
</feature>
<evidence type="ECO:0000256" key="2">
    <source>
        <dbReference type="ARBA" id="ARBA00008821"/>
    </source>
</evidence>
<sequence length="560" mass="61415">MMVSESLHFHVNDVPHFTEIILFGLQQMLVCISALLVTPYLLSNMLCAGTETIAIRVQLIAATFVTTGIATILQTTFGLRLAILHGPSFAFLPALHAFEELYPCTSETDTNLWKEKMQLVHSLTVIQNFSFPFQISGSLFLAVLIMPIMGVTGLVGKISKHIGPITIVPMLVLLCIGTVPDIQEKVSLHWISIVEILLLIVFVVLLEDLEVPIPGYSFSEKKFIYTRLQMFSQFPYLLGICIAWFLCFLLTITNLEPSGSPARTDLNESVFVFDQTPWIQVQYPLQFGFPKFSFQLIIAFTASTVVVMIESVGNYGICAQISQQGSPPSSSINRAFVVEGVGSMLAALMGCGTGVTTYSENIAIMQVTKVTSRITMQCAGVFLILMGVVSKVAAFLAMIPEAIIGGVLAAGMSMVCGVAFANLQNVDLRLSRNITIVGLSIILGCTIPAHFKKNPLDTGHKTMDDVLGTLLKMRMLVGGLIAFCLDLMARGATRGQRGLEERIEQRDLAIERDGFAFSRFANQTILKIPSITKLPVMPSERSIRQVEELRSNGEKSKEKI</sequence>
<feature type="transmembrane region" description="Helical" evidence="6">
    <location>
        <begin position="292"/>
        <end position="313"/>
    </location>
</feature>
<evidence type="ECO:0000256" key="5">
    <source>
        <dbReference type="ARBA" id="ARBA00023136"/>
    </source>
</evidence>